<dbReference type="CDD" id="cd20216">
    <property type="entry name" value="PFM_HFR-2-like"/>
    <property type="match status" value="1"/>
</dbReference>
<sequence length="404" mass="45950">MLVFLVDPRRAGVTELGLRVHIKRSICRASLYFHYMDGIAAVCLGKNDLDGRLIINYESVDPAQFTAIDLETHGMVLPEHVCFRGDNGMYLRAVDAMGRLQFSSNDIADPRAKQTIVADQDGTICIKNNYLDKFWRFNEPSDGDYGIYADAKDKRMYDTIFHLVKLDNNEIALQVKDRMRNKIYCQRVTYNDKTRDLLCTSTKSIMKEARLQMHEAILSRRIYNVEYHTLDARVYGQKTLTLTSAQAINRSSKENKAKLTLTYSSTKQATWESSVSATAGVAVTMKVEVPEIVEALGAKIGFEIQSHYELSASYNWGETKVDTTEQSIEYEITVLPRTKVRLSLVATQGVCEIPFSYMQEDILINGGKVTSRLEDGLFRGVNSYNFQYEVQEWPITNDDPKIIM</sequence>
<dbReference type="CDD" id="cd00257">
    <property type="entry name" value="beta-trefoil_FSCN-like"/>
    <property type="match status" value="1"/>
</dbReference>
<dbReference type="EMBL" id="CM000880">
    <property type="protein sequence ID" value="KQK20715.1"/>
    <property type="molecule type" value="Genomic_DNA"/>
</dbReference>
<dbReference type="PANTHER" id="PTHR39244">
    <property type="entry name" value="NATTERIN-4"/>
    <property type="match status" value="1"/>
</dbReference>
<dbReference type="ExpressionAtlas" id="A0A0Q3JSU8">
    <property type="expression patterns" value="differential"/>
</dbReference>
<dbReference type="SUPFAM" id="SSF56973">
    <property type="entry name" value="Aerolisin/ETX pore-forming domain"/>
    <property type="match status" value="1"/>
</dbReference>
<evidence type="ECO:0000313" key="3">
    <source>
        <dbReference type="EnsemblPlants" id="KQK20715"/>
    </source>
</evidence>
<dbReference type="Proteomes" id="UP000008810">
    <property type="component" value="Chromosome 1"/>
</dbReference>
<dbReference type="InterPro" id="IPR053237">
    <property type="entry name" value="Natterin_C"/>
</dbReference>
<protein>
    <recommendedName>
        <fullName evidence="1">Agglutinin domain-containing protein</fullName>
    </recommendedName>
</protein>
<dbReference type="PANTHER" id="PTHR39244:SF5">
    <property type="entry name" value="NATTERIN-3-LIKE"/>
    <property type="match status" value="1"/>
</dbReference>
<proteinExistence type="predicted"/>
<dbReference type="SUPFAM" id="SSF50382">
    <property type="entry name" value="Agglutinin"/>
    <property type="match status" value="1"/>
</dbReference>
<dbReference type="Gene3D" id="2.80.10.50">
    <property type="match status" value="1"/>
</dbReference>
<dbReference type="InterPro" id="IPR008998">
    <property type="entry name" value="Agglutinin"/>
</dbReference>
<keyword evidence="4" id="KW-1185">Reference proteome</keyword>
<dbReference type="SMART" id="SM00791">
    <property type="entry name" value="Agglutinin"/>
    <property type="match status" value="1"/>
</dbReference>
<reference evidence="2 3" key="1">
    <citation type="journal article" date="2010" name="Nature">
        <title>Genome sequencing and analysis of the model grass Brachypodium distachyon.</title>
        <authorList>
            <consortium name="International Brachypodium Initiative"/>
        </authorList>
    </citation>
    <scope>NUCLEOTIDE SEQUENCE [LARGE SCALE GENOMIC DNA]</scope>
    <source>
        <strain evidence="2 3">Bd21</strain>
    </source>
</reference>
<reference evidence="2" key="2">
    <citation type="submission" date="2017-06" db="EMBL/GenBank/DDBJ databases">
        <title>WGS assembly of Brachypodium distachyon.</title>
        <authorList>
            <consortium name="The International Brachypodium Initiative"/>
            <person name="Lucas S."/>
            <person name="Harmon-Smith M."/>
            <person name="Lail K."/>
            <person name="Tice H."/>
            <person name="Grimwood J."/>
            <person name="Bruce D."/>
            <person name="Barry K."/>
            <person name="Shu S."/>
            <person name="Lindquist E."/>
            <person name="Wang M."/>
            <person name="Pitluck S."/>
            <person name="Vogel J.P."/>
            <person name="Garvin D.F."/>
            <person name="Mockler T.C."/>
            <person name="Schmutz J."/>
            <person name="Rokhsar D."/>
            <person name="Bevan M.W."/>
        </authorList>
    </citation>
    <scope>NUCLEOTIDE SEQUENCE</scope>
    <source>
        <strain evidence="2">Bd21</strain>
    </source>
</reference>
<evidence type="ECO:0000313" key="2">
    <source>
        <dbReference type="EMBL" id="KQK20715.1"/>
    </source>
</evidence>
<gene>
    <name evidence="3" type="primary">LOC100822810</name>
    <name evidence="2" type="ORF">BRADI_1g56260v3</name>
</gene>
<accession>A0A0Q3JSU8</accession>
<organism evidence="2">
    <name type="scientific">Brachypodium distachyon</name>
    <name type="common">Purple false brome</name>
    <name type="synonym">Trachynia distachya</name>
    <dbReference type="NCBI Taxonomy" id="15368"/>
    <lineage>
        <taxon>Eukaryota</taxon>
        <taxon>Viridiplantae</taxon>
        <taxon>Streptophyta</taxon>
        <taxon>Embryophyta</taxon>
        <taxon>Tracheophyta</taxon>
        <taxon>Spermatophyta</taxon>
        <taxon>Magnoliopsida</taxon>
        <taxon>Liliopsida</taxon>
        <taxon>Poales</taxon>
        <taxon>Poaceae</taxon>
        <taxon>BOP clade</taxon>
        <taxon>Pooideae</taxon>
        <taxon>Stipodae</taxon>
        <taxon>Brachypodieae</taxon>
        <taxon>Brachypodium</taxon>
    </lineage>
</organism>
<dbReference type="AlphaFoldDB" id="A0A0Q3JSU8"/>
<dbReference type="OrthoDB" id="687775at2759"/>
<dbReference type="Gramene" id="KQK20715">
    <property type="protein sequence ID" value="KQK20715"/>
    <property type="gene ID" value="BRADI_1g56260v3"/>
</dbReference>
<dbReference type="Gene3D" id="2.170.15.10">
    <property type="entry name" value="Proaerolysin, chain A, domain 3"/>
    <property type="match status" value="1"/>
</dbReference>
<evidence type="ECO:0000313" key="4">
    <source>
        <dbReference type="Proteomes" id="UP000008810"/>
    </source>
</evidence>
<reference evidence="3" key="3">
    <citation type="submission" date="2018-08" db="UniProtKB">
        <authorList>
            <consortium name="EnsemblPlants"/>
        </authorList>
    </citation>
    <scope>IDENTIFICATION</scope>
    <source>
        <strain evidence="3">cv. Bd21</strain>
    </source>
</reference>
<evidence type="ECO:0000259" key="1">
    <source>
        <dbReference type="SMART" id="SM00791"/>
    </source>
</evidence>
<name>A0A0Q3JSU8_BRADI</name>
<dbReference type="InterPro" id="IPR036242">
    <property type="entry name" value="Agglutinin_dom_sf"/>
</dbReference>
<feature type="domain" description="Agglutinin" evidence="1">
    <location>
        <begin position="75"/>
        <end position="215"/>
    </location>
</feature>
<dbReference type="EnsemblPlants" id="KQK20715">
    <property type="protein sequence ID" value="KQK20715"/>
    <property type="gene ID" value="BRADI_1g56260v3"/>
</dbReference>
<dbReference type="Pfam" id="PF07468">
    <property type="entry name" value="Agglutinin"/>
    <property type="match status" value="1"/>
</dbReference>